<proteinExistence type="predicted"/>
<dbReference type="PANTHER" id="PTHR39677">
    <property type="entry name" value="RIBONUCLEASE VAPC6"/>
    <property type="match status" value="1"/>
</dbReference>
<dbReference type="Gene3D" id="3.40.50.1010">
    <property type="entry name" value="5'-nuclease"/>
    <property type="match status" value="1"/>
</dbReference>
<dbReference type="CDD" id="cd18677">
    <property type="entry name" value="PIN_MjVapC2-VapC6_like"/>
    <property type="match status" value="1"/>
</dbReference>
<dbReference type="Proteomes" id="UP000075398">
    <property type="component" value="Unassembled WGS sequence"/>
</dbReference>
<comment type="caution">
    <text evidence="2">The sequence shown here is derived from an EMBL/GenBank/DDBJ whole genome shotgun (WGS) entry which is preliminary data.</text>
</comment>
<dbReference type="AlphaFoldDB" id="A0A150J6L3"/>
<dbReference type="SUPFAM" id="SSF88723">
    <property type="entry name" value="PIN domain-like"/>
    <property type="match status" value="1"/>
</dbReference>
<gene>
    <name evidence="2" type="ORF">AMQ22_00561</name>
</gene>
<dbReference type="InterPro" id="IPR002716">
    <property type="entry name" value="PIN_dom"/>
</dbReference>
<name>A0A150J6L3_9EURY</name>
<protein>
    <submittedName>
        <fullName evidence="2">PIN domain protein</fullName>
    </submittedName>
</protein>
<evidence type="ECO:0000313" key="3">
    <source>
        <dbReference type="Proteomes" id="UP000075398"/>
    </source>
</evidence>
<evidence type="ECO:0000259" key="1">
    <source>
        <dbReference type="SMART" id="SM00670"/>
    </source>
</evidence>
<organism evidence="2 3">
    <name type="scientific">Candidatus Methanofastidiosum methylothiophilum</name>
    <dbReference type="NCBI Taxonomy" id="1705564"/>
    <lineage>
        <taxon>Archaea</taxon>
        <taxon>Methanobacteriati</taxon>
        <taxon>Methanobacteriota</taxon>
        <taxon>Stenosarchaea group</taxon>
        <taxon>Candidatus Methanofastidiosia</taxon>
        <taxon>Candidatus Methanofastidiosales</taxon>
        <taxon>Candidatus Methanofastidiosaceae</taxon>
        <taxon>Candidatus Methanofastidiosum</taxon>
    </lineage>
</organism>
<dbReference type="PANTHER" id="PTHR39677:SF4">
    <property type="entry name" value="RIBONUCLEASE VAPC6"/>
    <property type="match status" value="1"/>
</dbReference>
<reference evidence="2 3" key="1">
    <citation type="journal article" date="2016" name="ISME J.">
        <title>Chasing the elusive Euryarchaeota class WSA2: genomes reveal a uniquely fastidious methyl-reducing methanogen.</title>
        <authorList>
            <person name="Nobu M.K."/>
            <person name="Narihiro T."/>
            <person name="Kuroda K."/>
            <person name="Mei R."/>
            <person name="Liu W.T."/>
        </authorList>
    </citation>
    <scope>NUCLEOTIDE SEQUENCE [LARGE SCALE GENOMIC DNA]</scope>
    <source>
        <strain evidence="2">U1lsi0528_Bin055</strain>
    </source>
</reference>
<sequence>MLNNISDILKDSRIFIDSNIFTYFLLKREEYYNNVKEFFKRIDEKEIIGFINPIVISETYFNYLRVKISEKYNAPIRDVPKLIKDKPEILSEIPIEVVDGILALENIKILEYRSEADIKYFISKYSLLPNDAINAATCKLYNIDNMATNDNDFNRVDFLNLFRP</sequence>
<dbReference type="InterPro" id="IPR029060">
    <property type="entry name" value="PIN-like_dom_sf"/>
</dbReference>
<accession>A0A150J6L3</accession>
<feature type="domain" description="PIN" evidence="1">
    <location>
        <begin position="12"/>
        <end position="155"/>
    </location>
</feature>
<dbReference type="SMART" id="SM00670">
    <property type="entry name" value="PINc"/>
    <property type="match status" value="1"/>
</dbReference>
<evidence type="ECO:0000313" key="2">
    <source>
        <dbReference type="EMBL" id="KYC52866.1"/>
    </source>
</evidence>
<dbReference type="Pfam" id="PF01850">
    <property type="entry name" value="PIN"/>
    <property type="match status" value="1"/>
</dbReference>
<dbReference type="EMBL" id="LNGC01000015">
    <property type="protein sequence ID" value="KYC52866.1"/>
    <property type="molecule type" value="Genomic_DNA"/>
</dbReference>